<dbReference type="Proteomes" id="UP000320314">
    <property type="component" value="Unassembled WGS sequence"/>
</dbReference>
<dbReference type="RefSeq" id="WP_141167750.1">
    <property type="nucleotide sequence ID" value="NZ_VHLH01000028.1"/>
</dbReference>
<evidence type="ECO:0000259" key="2">
    <source>
        <dbReference type="Pfam" id="PF13478"/>
    </source>
</evidence>
<proteinExistence type="predicted"/>
<dbReference type="Pfam" id="PF13478">
    <property type="entry name" value="XdhC_C"/>
    <property type="match status" value="1"/>
</dbReference>
<evidence type="ECO:0000313" key="3">
    <source>
        <dbReference type="EMBL" id="TPW26625.1"/>
    </source>
</evidence>
<dbReference type="OrthoDB" id="61481at2"/>
<dbReference type="SUPFAM" id="SSF51735">
    <property type="entry name" value="NAD(P)-binding Rossmann-fold domains"/>
    <property type="match status" value="1"/>
</dbReference>
<dbReference type="AlphaFoldDB" id="A0A506U100"/>
<feature type="domain" description="XdhC Rossmann" evidence="2">
    <location>
        <begin position="119"/>
        <end position="261"/>
    </location>
</feature>
<dbReference type="PANTHER" id="PTHR30388:SF6">
    <property type="entry name" value="XANTHINE DEHYDROGENASE SUBUNIT A-RELATED"/>
    <property type="match status" value="1"/>
</dbReference>
<dbReference type="NCBIfam" id="TIGR02964">
    <property type="entry name" value="xanthine_xdhC"/>
    <property type="match status" value="1"/>
</dbReference>
<reference evidence="3 4" key="1">
    <citation type="submission" date="2019-06" db="EMBL/GenBank/DDBJ databases">
        <authorList>
            <person name="Li M."/>
        </authorList>
    </citation>
    <scope>NUCLEOTIDE SEQUENCE [LARGE SCALE GENOMIC DNA]</scope>
    <source>
        <strain evidence="3 4">BGMRC6574</strain>
    </source>
</reference>
<dbReference type="InterPro" id="IPR027051">
    <property type="entry name" value="XdhC_Rossmann_dom"/>
</dbReference>
<dbReference type="InterPro" id="IPR003777">
    <property type="entry name" value="XdhC_CoxI"/>
</dbReference>
<evidence type="ECO:0000259" key="1">
    <source>
        <dbReference type="Pfam" id="PF02625"/>
    </source>
</evidence>
<organism evidence="3 4">
    <name type="scientific">Pararhizobium mangrovi</name>
    <dbReference type="NCBI Taxonomy" id="2590452"/>
    <lineage>
        <taxon>Bacteria</taxon>
        <taxon>Pseudomonadati</taxon>
        <taxon>Pseudomonadota</taxon>
        <taxon>Alphaproteobacteria</taxon>
        <taxon>Hyphomicrobiales</taxon>
        <taxon>Rhizobiaceae</taxon>
        <taxon>Rhizobium/Agrobacterium group</taxon>
        <taxon>Pararhizobium</taxon>
    </lineage>
</organism>
<dbReference type="EMBL" id="VHLH01000028">
    <property type="protein sequence ID" value="TPW26625.1"/>
    <property type="molecule type" value="Genomic_DNA"/>
</dbReference>
<dbReference type="PANTHER" id="PTHR30388">
    <property type="entry name" value="ALDEHYDE OXIDOREDUCTASE MOLYBDENUM COFACTOR ASSEMBLY PROTEIN"/>
    <property type="match status" value="1"/>
</dbReference>
<dbReference type="InterPro" id="IPR052698">
    <property type="entry name" value="MoCofactor_Util/Proc"/>
</dbReference>
<name>A0A506U100_9HYPH</name>
<dbReference type="Pfam" id="PF02625">
    <property type="entry name" value="XdhC_CoxI"/>
    <property type="match status" value="1"/>
</dbReference>
<sequence length="266" mass="28260">MSRARFRLERFAAEHEPLARITVARARGSTPRETGAWMLVGHDATFGTIGGGRLEFLAIDHARQLLTGGAAPAMAIPLGPELGQCCGGNVDLAFETMDADALERLGKTVVEEEAAQPQVIVFGAGHVGRALAHAFSALPVRLVVVETRADALTDLPESVEAHCTAMPETHVEAAPAGSAFIVLTHDHALDFLLVAAALKRRDAAYVGMIGSATKRATFERWHAREADGTTEERANLVCPIGGAEVHDKRPEVIAALVAAEVLRTIL</sequence>
<accession>A0A506U100</accession>
<protein>
    <submittedName>
        <fullName evidence="3">Xanthine dehydrogenase accessory protein XdhC</fullName>
    </submittedName>
</protein>
<evidence type="ECO:0000313" key="4">
    <source>
        <dbReference type="Proteomes" id="UP000320314"/>
    </source>
</evidence>
<dbReference type="InterPro" id="IPR014308">
    <property type="entry name" value="Xanthine_DH_XdhC"/>
</dbReference>
<dbReference type="Gene3D" id="3.40.50.720">
    <property type="entry name" value="NAD(P)-binding Rossmann-like Domain"/>
    <property type="match status" value="1"/>
</dbReference>
<comment type="caution">
    <text evidence="3">The sequence shown here is derived from an EMBL/GenBank/DDBJ whole genome shotgun (WGS) entry which is preliminary data.</text>
</comment>
<keyword evidence="4" id="KW-1185">Reference proteome</keyword>
<feature type="domain" description="XdhC- CoxI" evidence="1">
    <location>
        <begin position="13"/>
        <end position="69"/>
    </location>
</feature>
<dbReference type="InterPro" id="IPR036291">
    <property type="entry name" value="NAD(P)-bd_dom_sf"/>
</dbReference>
<gene>
    <name evidence="3" type="primary">xdhC</name>
    <name evidence="3" type="ORF">FJU11_14300</name>
</gene>